<sequence length="132" mass="14868">MSPLKVYTSFKPLQEIGLIEFQGKLHVDEDKQKFQHLGVLSQNQSMQRIWNMQTGKYVVAGKSIYHGGSFPVVNELKITGRHKPVTKACVVLKKISSRHIASFSIVGLVKEQIECCERPCPLISYKAKKPAD</sequence>
<evidence type="ECO:0000313" key="2">
    <source>
        <dbReference type="EMBL" id="CAD8592588.1"/>
    </source>
</evidence>
<name>A0A6U2DRF6_MICPS</name>
<organism evidence="1">
    <name type="scientific">Micromonas pusilla</name>
    <name type="common">Picoplanktonic green alga</name>
    <name type="synonym">Chromulina pusilla</name>
    <dbReference type="NCBI Taxonomy" id="38833"/>
    <lineage>
        <taxon>Eukaryota</taxon>
        <taxon>Viridiplantae</taxon>
        <taxon>Chlorophyta</taxon>
        <taxon>Mamiellophyceae</taxon>
        <taxon>Mamiellales</taxon>
        <taxon>Mamiellaceae</taxon>
        <taxon>Micromonas</taxon>
    </lineage>
</organism>
<dbReference type="AlphaFoldDB" id="A0A6U2DRF6"/>
<gene>
    <name evidence="1" type="ORF">MSP1404_LOCUS9990</name>
    <name evidence="2" type="ORF">MSP1404_LOCUS9992</name>
</gene>
<protein>
    <submittedName>
        <fullName evidence="1">Uncharacterized protein</fullName>
    </submittedName>
</protein>
<evidence type="ECO:0000313" key="1">
    <source>
        <dbReference type="EMBL" id="CAD8592586.1"/>
    </source>
</evidence>
<accession>A0A6U2DRF6</accession>
<dbReference type="EMBL" id="HBEV01012822">
    <property type="protein sequence ID" value="CAD8592586.1"/>
    <property type="molecule type" value="Transcribed_RNA"/>
</dbReference>
<proteinExistence type="predicted"/>
<dbReference type="EMBL" id="HBEV01012824">
    <property type="protein sequence ID" value="CAD8592588.1"/>
    <property type="molecule type" value="Transcribed_RNA"/>
</dbReference>
<reference evidence="1" key="1">
    <citation type="submission" date="2021-01" db="EMBL/GenBank/DDBJ databases">
        <authorList>
            <person name="Corre E."/>
            <person name="Pelletier E."/>
            <person name="Niang G."/>
            <person name="Scheremetjew M."/>
            <person name="Finn R."/>
            <person name="Kale V."/>
            <person name="Holt S."/>
            <person name="Cochrane G."/>
            <person name="Meng A."/>
            <person name="Brown T."/>
            <person name="Cohen L."/>
        </authorList>
    </citation>
    <scope>NUCLEOTIDE SEQUENCE</scope>
    <source>
        <strain evidence="1">CCMP494</strain>
    </source>
</reference>